<dbReference type="OrthoDB" id="6373236at2759"/>
<evidence type="ECO:0000256" key="2">
    <source>
        <dbReference type="ARBA" id="ARBA00006726"/>
    </source>
</evidence>
<dbReference type="InterPro" id="IPR003175">
    <property type="entry name" value="CDI_dom"/>
</dbReference>
<reference evidence="8" key="2">
    <citation type="submission" date="2025-09" db="UniProtKB">
        <authorList>
            <consortium name="Ensembl"/>
        </authorList>
    </citation>
    <scope>IDENTIFICATION</scope>
</reference>
<evidence type="ECO:0000256" key="5">
    <source>
        <dbReference type="ARBA" id="ARBA00023306"/>
    </source>
</evidence>
<evidence type="ECO:0000313" key="8">
    <source>
        <dbReference type="Ensembl" id="ENSLLEP00000044201.1"/>
    </source>
</evidence>
<organism evidence="8 9">
    <name type="scientific">Leptobrachium leishanense</name>
    <name type="common">Leishan spiny toad</name>
    <dbReference type="NCBI Taxonomy" id="445787"/>
    <lineage>
        <taxon>Eukaryota</taxon>
        <taxon>Metazoa</taxon>
        <taxon>Chordata</taxon>
        <taxon>Craniata</taxon>
        <taxon>Vertebrata</taxon>
        <taxon>Euteleostomi</taxon>
        <taxon>Amphibia</taxon>
        <taxon>Batrachia</taxon>
        <taxon>Anura</taxon>
        <taxon>Pelobatoidea</taxon>
        <taxon>Megophryidae</taxon>
        <taxon>Leptobrachium</taxon>
    </lineage>
</organism>
<evidence type="ECO:0000256" key="1">
    <source>
        <dbReference type="ARBA" id="ARBA00004123"/>
    </source>
</evidence>
<feature type="region of interest" description="Disordered" evidence="6">
    <location>
        <begin position="81"/>
        <end position="123"/>
    </location>
</feature>
<dbReference type="Pfam" id="PF02234">
    <property type="entry name" value="CDI"/>
    <property type="match status" value="1"/>
</dbReference>
<dbReference type="AlphaFoldDB" id="A0A8C5QYU3"/>
<evidence type="ECO:0000256" key="3">
    <source>
        <dbReference type="ARBA" id="ARBA00023013"/>
    </source>
</evidence>
<evidence type="ECO:0000256" key="6">
    <source>
        <dbReference type="SAM" id="MobiDB-lite"/>
    </source>
</evidence>
<dbReference type="Proteomes" id="UP000694569">
    <property type="component" value="Unplaced"/>
</dbReference>
<dbReference type="GeneTree" id="ENSGT00940000167611"/>
<keyword evidence="4" id="KW-0539">Nucleus</keyword>
<comment type="subcellular location">
    <subcellularLocation>
        <location evidence="1">Nucleus</location>
    </subcellularLocation>
</comment>
<keyword evidence="3" id="KW-0649">Protein kinase inhibitor</keyword>
<accession>A0A8C5QYU3</accession>
<name>A0A8C5QYU3_9ANUR</name>
<evidence type="ECO:0000256" key="4">
    <source>
        <dbReference type="ARBA" id="ARBA00023242"/>
    </source>
</evidence>
<keyword evidence="5" id="KW-0131">Cell cycle</keyword>
<dbReference type="PANTHER" id="PTHR10265:SF45">
    <property type="entry name" value="DACAPO"/>
    <property type="match status" value="1"/>
</dbReference>
<evidence type="ECO:0000313" key="9">
    <source>
        <dbReference type="Proteomes" id="UP000694569"/>
    </source>
</evidence>
<proteinExistence type="inferred from homology"/>
<feature type="domain" description="Cyclin-dependent kinase inhibitor" evidence="7">
    <location>
        <begin position="26"/>
        <end position="70"/>
    </location>
</feature>
<reference evidence="8" key="1">
    <citation type="submission" date="2025-08" db="UniProtKB">
        <authorList>
            <consortium name="Ensembl"/>
        </authorList>
    </citation>
    <scope>IDENTIFICATION</scope>
</reference>
<dbReference type="GO" id="GO:0004861">
    <property type="term" value="F:cyclin-dependent protein serine/threonine kinase inhibitor activity"/>
    <property type="evidence" value="ECO:0007669"/>
    <property type="project" value="InterPro"/>
</dbReference>
<evidence type="ECO:0000259" key="7">
    <source>
        <dbReference type="Pfam" id="PF02234"/>
    </source>
</evidence>
<feature type="compositionally biased region" description="Basic and acidic residues" evidence="6">
    <location>
        <begin position="81"/>
        <end position="91"/>
    </location>
</feature>
<dbReference type="Gene3D" id="4.10.365.10">
    <property type="entry name" value="p27"/>
    <property type="match status" value="1"/>
</dbReference>
<protein>
    <recommendedName>
        <fullName evidence="7">Cyclin-dependent kinase inhibitor domain-containing protein</fullName>
    </recommendedName>
</protein>
<dbReference type="GO" id="GO:0005634">
    <property type="term" value="C:nucleus"/>
    <property type="evidence" value="ECO:0007669"/>
    <property type="project" value="UniProtKB-SubCell"/>
</dbReference>
<comment type="similarity">
    <text evidence="2">Belongs to the CDI family.</text>
</comment>
<sequence>IGGLCPTCGLAGRLPGFLSGSRACRSLFGPVDHVELRQELQLRLREIQEESCRRWSFDFQQGVPLSGAWEEAAGDNMPDFYRDKDCEERPGPPEGHMPCLEGNEAPQEEEEPPNTALTREVKSQNIQTRKILPFISLSKSAILT</sequence>
<dbReference type="GO" id="GO:0051726">
    <property type="term" value="P:regulation of cell cycle"/>
    <property type="evidence" value="ECO:0007669"/>
    <property type="project" value="InterPro"/>
</dbReference>
<keyword evidence="9" id="KW-1185">Reference proteome</keyword>
<dbReference type="InterPro" id="IPR044898">
    <property type="entry name" value="CDI_dom_sf"/>
</dbReference>
<dbReference type="PANTHER" id="PTHR10265">
    <property type="entry name" value="CYCLIN-DEPENDENT KINASE INHIBITOR 1"/>
    <property type="match status" value="1"/>
</dbReference>
<dbReference type="Ensembl" id="ENSLLET00000045976.1">
    <property type="protein sequence ID" value="ENSLLEP00000044201.1"/>
    <property type="gene ID" value="ENSLLEG00000028055.1"/>
</dbReference>